<dbReference type="EMBL" id="MCFJ01000008">
    <property type="protein sequence ID" value="ORY63204.1"/>
    <property type="molecule type" value="Genomic_DNA"/>
</dbReference>
<dbReference type="Proteomes" id="UP000193689">
    <property type="component" value="Unassembled WGS sequence"/>
</dbReference>
<evidence type="ECO:0000256" key="1">
    <source>
        <dbReference type="SAM" id="MobiDB-lite"/>
    </source>
</evidence>
<accession>A0A1Y2DVR3</accession>
<gene>
    <name evidence="2" type="ORF">BCR38DRAFT_516246</name>
</gene>
<dbReference type="InParanoid" id="A0A1Y2DVR3"/>
<feature type="region of interest" description="Disordered" evidence="1">
    <location>
        <begin position="34"/>
        <end position="63"/>
    </location>
</feature>
<sequence length="174" mass="19618">MANTPDSYIVVLADTRSNFYNKFHVDKLRRAHQYPLPGQVRDTLNPRQSRPGGRRGGKRNTEQRKFYALAQRCSTFSPLRWCQGGAAEVLPSQSNHMPRELIASGYRDNNKSLMQSCLAHPGPAASRGLTRSKAALLIRATSWPERRPRLRIFCRVAYGNHSQMLAGSSEDFTS</sequence>
<evidence type="ECO:0000313" key="2">
    <source>
        <dbReference type="EMBL" id="ORY63204.1"/>
    </source>
</evidence>
<evidence type="ECO:0000313" key="3">
    <source>
        <dbReference type="Proteomes" id="UP000193689"/>
    </source>
</evidence>
<protein>
    <submittedName>
        <fullName evidence="2">Uncharacterized protein</fullName>
    </submittedName>
</protein>
<dbReference type="GeneID" id="63781306"/>
<comment type="caution">
    <text evidence="2">The sequence shown here is derived from an EMBL/GenBank/DDBJ whole genome shotgun (WGS) entry which is preliminary data.</text>
</comment>
<organism evidence="2 3">
    <name type="scientific">Pseudomassariella vexata</name>
    <dbReference type="NCBI Taxonomy" id="1141098"/>
    <lineage>
        <taxon>Eukaryota</taxon>
        <taxon>Fungi</taxon>
        <taxon>Dikarya</taxon>
        <taxon>Ascomycota</taxon>
        <taxon>Pezizomycotina</taxon>
        <taxon>Sordariomycetes</taxon>
        <taxon>Xylariomycetidae</taxon>
        <taxon>Amphisphaeriales</taxon>
        <taxon>Pseudomassariaceae</taxon>
        <taxon>Pseudomassariella</taxon>
    </lineage>
</organism>
<proteinExistence type="predicted"/>
<dbReference type="RefSeq" id="XP_040714861.1">
    <property type="nucleotide sequence ID" value="XM_040865094.1"/>
</dbReference>
<dbReference type="AlphaFoldDB" id="A0A1Y2DVR3"/>
<name>A0A1Y2DVR3_9PEZI</name>
<reference evidence="2 3" key="1">
    <citation type="submission" date="2016-07" db="EMBL/GenBank/DDBJ databases">
        <title>Pervasive Adenine N6-methylation of Active Genes in Fungi.</title>
        <authorList>
            <consortium name="DOE Joint Genome Institute"/>
            <person name="Mondo S.J."/>
            <person name="Dannebaum R.O."/>
            <person name="Kuo R.C."/>
            <person name="Labutti K."/>
            <person name="Haridas S."/>
            <person name="Kuo A."/>
            <person name="Salamov A."/>
            <person name="Ahrendt S.R."/>
            <person name="Lipzen A."/>
            <person name="Sullivan W."/>
            <person name="Andreopoulos W.B."/>
            <person name="Clum A."/>
            <person name="Lindquist E."/>
            <person name="Daum C."/>
            <person name="Ramamoorthy G.K."/>
            <person name="Gryganskyi A."/>
            <person name="Culley D."/>
            <person name="Magnuson J.K."/>
            <person name="James T.Y."/>
            <person name="O'Malley M.A."/>
            <person name="Stajich J.E."/>
            <person name="Spatafora J.W."/>
            <person name="Visel A."/>
            <person name="Grigoriev I.V."/>
        </authorList>
    </citation>
    <scope>NUCLEOTIDE SEQUENCE [LARGE SCALE GENOMIC DNA]</scope>
    <source>
        <strain evidence="2 3">CBS 129021</strain>
    </source>
</reference>
<keyword evidence="3" id="KW-1185">Reference proteome</keyword>